<feature type="region of interest" description="Disordered" evidence="9">
    <location>
        <begin position="138"/>
        <end position="159"/>
    </location>
</feature>
<evidence type="ECO:0000256" key="4">
    <source>
        <dbReference type="ARBA" id="ARBA00022525"/>
    </source>
</evidence>
<comment type="subunit">
    <text evidence="3">Monomer.</text>
</comment>
<name>A0A9R0DLW2_SPOFR</name>
<keyword evidence="13" id="KW-1185">Reference proteome</keyword>
<feature type="domain" description="CBM39" evidence="12">
    <location>
        <begin position="525"/>
        <end position="625"/>
    </location>
</feature>
<dbReference type="GO" id="GO:0004553">
    <property type="term" value="F:hydrolase activity, hydrolyzing O-glycosyl compounds"/>
    <property type="evidence" value="ECO:0007669"/>
    <property type="project" value="InterPro"/>
</dbReference>
<dbReference type="AlphaFoldDB" id="A0A9R0DLW2"/>
<evidence type="ECO:0000259" key="11">
    <source>
        <dbReference type="PROSITE" id="PS51762"/>
    </source>
</evidence>
<evidence type="ECO:0000256" key="6">
    <source>
        <dbReference type="ARBA" id="ARBA00022729"/>
    </source>
</evidence>
<dbReference type="RefSeq" id="XP_050549498.1">
    <property type="nucleotide sequence ID" value="XM_050693541.1"/>
</dbReference>
<dbReference type="InterPro" id="IPR031756">
    <property type="entry name" value="BGBP_N"/>
</dbReference>
<evidence type="ECO:0000259" key="12">
    <source>
        <dbReference type="PROSITE" id="PS51969"/>
    </source>
</evidence>
<gene>
    <name evidence="14" type="primary">LOC118272477</name>
</gene>
<feature type="compositionally biased region" description="Pro residues" evidence="9">
    <location>
        <begin position="138"/>
        <end position="157"/>
    </location>
</feature>
<evidence type="ECO:0000256" key="9">
    <source>
        <dbReference type="SAM" id="MobiDB-lite"/>
    </source>
</evidence>
<dbReference type="InterPro" id="IPR043030">
    <property type="entry name" value="BGBP_N_sf"/>
</dbReference>
<feature type="signal peptide" evidence="10">
    <location>
        <begin position="1"/>
        <end position="22"/>
    </location>
</feature>
<dbReference type="InterPro" id="IPR013320">
    <property type="entry name" value="ConA-like_dom_sf"/>
</dbReference>
<feature type="domain" description="CBM39" evidence="12">
    <location>
        <begin position="23"/>
        <end position="122"/>
    </location>
</feature>
<feature type="domain" description="GH16" evidence="11">
    <location>
        <begin position="142"/>
        <end position="494"/>
    </location>
</feature>
<dbReference type="CDD" id="cd02179">
    <property type="entry name" value="GH16_beta_GRP"/>
    <property type="match status" value="2"/>
</dbReference>
<evidence type="ECO:0000256" key="3">
    <source>
        <dbReference type="ARBA" id="ARBA00011245"/>
    </source>
</evidence>
<dbReference type="PANTHER" id="PTHR10963:SF60">
    <property type="entry name" value="GRAM-NEGATIVE BACTERIA-BINDING PROTEIN 1-RELATED"/>
    <property type="match status" value="1"/>
</dbReference>
<dbReference type="Proteomes" id="UP000829999">
    <property type="component" value="Chromosome 4"/>
</dbReference>
<comment type="similarity">
    <text evidence="2">Belongs to the insect beta-1,3-glucan binding protein family.</text>
</comment>
<evidence type="ECO:0000256" key="2">
    <source>
        <dbReference type="ARBA" id="ARBA00008781"/>
    </source>
</evidence>
<dbReference type="GO" id="GO:0005576">
    <property type="term" value="C:extracellular region"/>
    <property type="evidence" value="ECO:0007669"/>
    <property type="project" value="UniProtKB-SubCell"/>
</dbReference>
<dbReference type="Gene3D" id="2.60.40.2140">
    <property type="entry name" value="Beta-1,3-glucan-recognition protein, N-terminal domain"/>
    <property type="match status" value="2"/>
</dbReference>
<reference evidence="14" key="1">
    <citation type="submission" date="2025-08" db="UniProtKB">
        <authorList>
            <consortium name="RefSeq"/>
        </authorList>
    </citation>
    <scope>IDENTIFICATION</scope>
    <source>
        <tissue evidence="14">Whole larval tissue</tissue>
    </source>
</reference>
<dbReference type="Gene3D" id="2.60.120.200">
    <property type="match status" value="2"/>
</dbReference>
<keyword evidence="7" id="KW-0391">Immunity</keyword>
<organism evidence="13 14">
    <name type="scientific">Spodoptera frugiperda</name>
    <name type="common">Fall armyworm</name>
    <dbReference type="NCBI Taxonomy" id="7108"/>
    <lineage>
        <taxon>Eukaryota</taxon>
        <taxon>Metazoa</taxon>
        <taxon>Ecdysozoa</taxon>
        <taxon>Arthropoda</taxon>
        <taxon>Hexapoda</taxon>
        <taxon>Insecta</taxon>
        <taxon>Pterygota</taxon>
        <taxon>Neoptera</taxon>
        <taxon>Endopterygota</taxon>
        <taxon>Lepidoptera</taxon>
        <taxon>Glossata</taxon>
        <taxon>Ditrysia</taxon>
        <taxon>Noctuoidea</taxon>
        <taxon>Noctuidae</taxon>
        <taxon>Amphipyrinae</taxon>
        <taxon>Spodoptera</taxon>
    </lineage>
</organism>
<evidence type="ECO:0000256" key="1">
    <source>
        <dbReference type="ARBA" id="ARBA00004613"/>
    </source>
</evidence>
<comment type="subcellular location">
    <subcellularLocation>
        <location evidence="1">Secreted</location>
    </subcellularLocation>
</comment>
<evidence type="ECO:0000256" key="10">
    <source>
        <dbReference type="SAM" id="SignalP"/>
    </source>
</evidence>
<dbReference type="SUPFAM" id="SSF49899">
    <property type="entry name" value="Concanavalin A-like lectins/glucanases"/>
    <property type="match status" value="2"/>
</dbReference>
<dbReference type="GeneID" id="118272477"/>
<dbReference type="OrthoDB" id="4781at2759"/>
<sequence>MARSAIYLFITIALCFVSQGASYKVPPAKLEAIYPKGLRVSVPDDGFSLFAFHGNLNVEMEGLEAGQWARDITKPKNGTWYFRDRNAELKLGDKIYFWTYVIKNGLGYRQDDGEWTVTGFVNEDGTPVDPSVSPTLAPVPTPTQPTAAPPTYRPPTTAPVQCQPSATTVAGRGAVCQGALIFNEEFSNSALKDLNSWSPEIRFPEEPDYPFNVYIPDNTISFEDGSLVITPVLTEAMHHEGFLVESLDLTNRCTGQLGTTECRRQASGAQILPPVTTGKITTRHRFGFKFGRIEVRAKLPEGSWLIPEINLEPTEHVYGSLRYESGLMRIAFARGNPSLAKKLCGGPILSDSDPFRSLLMKEKIGIDNWNKDFHNYTLIWRPNGLQLFVDGEQYGTIDPGDGFFNTARQHAVPHASNWLRGTVMAPLDETFYISLGLRAGGVHDFADDIPDKPWRNRGSKAMLDFWKHKASWHPSWYNANLKVDYIKVFALFLILASLLPNGDMAGCTKIICILLFIALCDAQKFNIADPIAEALNPKGFRIILKDDGYSFVGFRVNINNDFSSGPSEGQFKKDMVRPKKGYWTYVNRDAKLNIGDTIYYWMFIKKNNEQDFFNDFSYTVTQFVNENSAPATPNSNDQLETRLDTLDPTCTASKTIVQGKAHVCQGALIFNEDFDNANFVQWAPLIQIPGEPDFPFNAYIPDQTLSIQDGSLAITPVLTESMHEEDFIYHSTLDLDTRCTGKAQTSECRVEAVGAQILPPVITGKITSRYSFAFTFGRVEVRAKLPYGRWLLPEINLEPLDFAYGPNYESGLMRIAFVRGNSFFAKRLYGGPVLAHSEPFRSELLQQKLGTDNWYKDFHNYTLIWKPDGIELLVDNERYGVVDPGAGFSEKAQKHNMDQFDWSWNRGTIMAPFDKLFYLTLGLRVGGINDFDDGVDNKPWGNKESKAMLNFWHAKDTWFPSWSGSALKIDSVKVFAL</sequence>
<proteinExistence type="inferred from homology"/>
<protein>
    <submittedName>
        <fullName evidence="14">Uncharacterized protein LOC118272477</fullName>
    </submittedName>
</protein>
<feature type="chain" id="PRO_5040134407" evidence="10">
    <location>
        <begin position="23"/>
        <end position="977"/>
    </location>
</feature>
<dbReference type="PANTHER" id="PTHR10963">
    <property type="entry name" value="GLYCOSYL HYDROLASE-RELATED"/>
    <property type="match status" value="1"/>
</dbReference>
<evidence type="ECO:0000313" key="14">
    <source>
        <dbReference type="RefSeq" id="XP_050549498.1"/>
    </source>
</evidence>
<dbReference type="FunFam" id="2.60.40.2140:FF:000001">
    <property type="entry name" value="Beta-1,3-glucan-binding protein"/>
    <property type="match status" value="1"/>
</dbReference>
<evidence type="ECO:0000313" key="13">
    <source>
        <dbReference type="Proteomes" id="UP000829999"/>
    </source>
</evidence>
<dbReference type="GO" id="GO:0030246">
    <property type="term" value="F:carbohydrate binding"/>
    <property type="evidence" value="ECO:0007669"/>
    <property type="project" value="InterPro"/>
</dbReference>
<evidence type="ECO:0000256" key="8">
    <source>
        <dbReference type="ARBA" id="ARBA00023180"/>
    </source>
</evidence>
<dbReference type="Pfam" id="PF15886">
    <property type="entry name" value="CBM39"/>
    <property type="match status" value="2"/>
</dbReference>
<dbReference type="GO" id="GO:0045087">
    <property type="term" value="P:innate immune response"/>
    <property type="evidence" value="ECO:0007669"/>
    <property type="project" value="UniProtKB-KW"/>
</dbReference>
<evidence type="ECO:0000256" key="7">
    <source>
        <dbReference type="ARBA" id="ARBA00022859"/>
    </source>
</evidence>
<dbReference type="InterPro" id="IPR000757">
    <property type="entry name" value="Beta-glucanase-like"/>
</dbReference>
<keyword evidence="5" id="KW-0399">Innate immunity</keyword>
<dbReference type="InterPro" id="IPR050546">
    <property type="entry name" value="Glycosyl_Hydrlase_16"/>
</dbReference>
<dbReference type="GO" id="GO:0005975">
    <property type="term" value="P:carbohydrate metabolic process"/>
    <property type="evidence" value="ECO:0007669"/>
    <property type="project" value="InterPro"/>
</dbReference>
<evidence type="ECO:0000256" key="5">
    <source>
        <dbReference type="ARBA" id="ARBA00022588"/>
    </source>
</evidence>
<dbReference type="PROSITE" id="PS51762">
    <property type="entry name" value="GH16_2"/>
    <property type="match status" value="2"/>
</dbReference>
<dbReference type="GO" id="GO:0038187">
    <property type="term" value="F:pattern recognition receptor activity"/>
    <property type="evidence" value="ECO:0007669"/>
    <property type="project" value="UniProtKB-ARBA"/>
</dbReference>
<keyword evidence="6 10" id="KW-0732">Signal</keyword>
<dbReference type="InterPro" id="IPR035806">
    <property type="entry name" value="GH16_GRP_C"/>
</dbReference>
<accession>A0A9R0DLW2</accession>
<keyword evidence="4" id="KW-0964">Secreted</keyword>
<dbReference type="PROSITE" id="PS51969">
    <property type="entry name" value="CBM39"/>
    <property type="match status" value="2"/>
</dbReference>
<keyword evidence="8" id="KW-0325">Glycoprotein</keyword>
<dbReference type="FunFam" id="2.60.120.200:FF:000235">
    <property type="entry name" value="Beta-1,3-glucan-binding protein"/>
    <property type="match status" value="2"/>
</dbReference>
<feature type="domain" description="GH16" evidence="11">
    <location>
        <begin position="627"/>
        <end position="977"/>
    </location>
</feature>
<dbReference type="GO" id="GO:0002752">
    <property type="term" value="P:cell surface pattern recognition receptor signaling pathway"/>
    <property type="evidence" value="ECO:0007669"/>
    <property type="project" value="UniProtKB-ARBA"/>
</dbReference>